<sequence length="40" mass="4769">MLFFLSDTAFPFIPHCSIHLRSQCTICHVNQVDKIIIWRH</sequence>
<accession>A0A0E9TPN1</accession>
<name>A0A0E9TPN1_ANGAN</name>
<evidence type="ECO:0000313" key="1">
    <source>
        <dbReference type="EMBL" id="JAH55684.1"/>
    </source>
</evidence>
<proteinExistence type="predicted"/>
<dbReference type="EMBL" id="GBXM01052893">
    <property type="protein sequence ID" value="JAH55684.1"/>
    <property type="molecule type" value="Transcribed_RNA"/>
</dbReference>
<organism evidence="1">
    <name type="scientific">Anguilla anguilla</name>
    <name type="common">European freshwater eel</name>
    <name type="synonym">Muraena anguilla</name>
    <dbReference type="NCBI Taxonomy" id="7936"/>
    <lineage>
        <taxon>Eukaryota</taxon>
        <taxon>Metazoa</taxon>
        <taxon>Chordata</taxon>
        <taxon>Craniata</taxon>
        <taxon>Vertebrata</taxon>
        <taxon>Euteleostomi</taxon>
        <taxon>Actinopterygii</taxon>
        <taxon>Neopterygii</taxon>
        <taxon>Teleostei</taxon>
        <taxon>Anguilliformes</taxon>
        <taxon>Anguillidae</taxon>
        <taxon>Anguilla</taxon>
    </lineage>
</organism>
<reference evidence="1" key="1">
    <citation type="submission" date="2014-11" db="EMBL/GenBank/DDBJ databases">
        <authorList>
            <person name="Amaro Gonzalez C."/>
        </authorList>
    </citation>
    <scope>NUCLEOTIDE SEQUENCE</scope>
</reference>
<reference evidence="1" key="2">
    <citation type="journal article" date="2015" name="Fish Shellfish Immunol.">
        <title>Early steps in the European eel (Anguilla anguilla)-Vibrio vulnificus interaction in the gills: Role of the RtxA13 toxin.</title>
        <authorList>
            <person name="Callol A."/>
            <person name="Pajuelo D."/>
            <person name="Ebbesson L."/>
            <person name="Teles M."/>
            <person name="MacKenzie S."/>
            <person name="Amaro C."/>
        </authorList>
    </citation>
    <scope>NUCLEOTIDE SEQUENCE</scope>
</reference>
<dbReference type="AlphaFoldDB" id="A0A0E9TPN1"/>
<protein>
    <submittedName>
        <fullName evidence="1">Uncharacterized protein</fullName>
    </submittedName>
</protein>